<keyword evidence="1" id="KW-0472">Membrane</keyword>
<feature type="transmembrane region" description="Helical" evidence="1">
    <location>
        <begin position="12"/>
        <end position="35"/>
    </location>
</feature>
<name>A0ABD1ZFX0_9MARC</name>
<accession>A0ABD1ZFX0</accession>
<dbReference type="EMBL" id="JBHFFA010000001">
    <property type="protein sequence ID" value="KAL2650338.1"/>
    <property type="molecule type" value="Genomic_DNA"/>
</dbReference>
<keyword evidence="1" id="KW-0812">Transmembrane</keyword>
<reference evidence="2 3" key="1">
    <citation type="submission" date="2024-09" db="EMBL/GenBank/DDBJ databases">
        <title>Chromosome-scale assembly of Riccia fluitans.</title>
        <authorList>
            <person name="Paukszto L."/>
            <person name="Sawicki J."/>
            <person name="Karawczyk K."/>
            <person name="Piernik-Szablinska J."/>
            <person name="Szczecinska M."/>
            <person name="Mazdziarz M."/>
        </authorList>
    </citation>
    <scope>NUCLEOTIDE SEQUENCE [LARGE SCALE GENOMIC DNA]</scope>
    <source>
        <strain evidence="2">Rf_01</strain>
        <tissue evidence="2">Aerial parts of the thallus</tissue>
    </source>
</reference>
<evidence type="ECO:0000256" key="1">
    <source>
        <dbReference type="SAM" id="Phobius"/>
    </source>
</evidence>
<proteinExistence type="predicted"/>
<dbReference type="AlphaFoldDB" id="A0ABD1ZFX0"/>
<comment type="caution">
    <text evidence="2">The sequence shown here is derived from an EMBL/GenBank/DDBJ whole genome shotgun (WGS) entry which is preliminary data.</text>
</comment>
<protein>
    <recommendedName>
        <fullName evidence="4">Photosystem I assembly protein Ycf4</fullName>
    </recommendedName>
</protein>
<evidence type="ECO:0000313" key="3">
    <source>
        <dbReference type="Proteomes" id="UP001605036"/>
    </source>
</evidence>
<evidence type="ECO:0008006" key="4">
    <source>
        <dbReference type="Google" id="ProtNLM"/>
    </source>
</evidence>
<organism evidence="2 3">
    <name type="scientific">Riccia fluitans</name>
    <dbReference type="NCBI Taxonomy" id="41844"/>
    <lineage>
        <taxon>Eukaryota</taxon>
        <taxon>Viridiplantae</taxon>
        <taxon>Streptophyta</taxon>
        <taxon>Embryophyta</taxon>
        <taxon>Marchantiophyta</taxon>
        <taxon>Marchantiopsida</taxon>
        <taxon>Marchantiidae</taxon>
        <taxon>Marchantiales</taxon>
        <taxon>Ricciaceae</taxon>
        <taxon>Riccia</taxon>
    </lineage>
</organism>
<keyword evidence="1" id="KW-1133">Transmembrane helix</keyword>
<feature type="transmembrane region" description="Helical" evidence="1">
    <location>
        <begin position="41"/>
        <end position="64"/>
    </location>
</feature>
<sequence>MSKSQSTIKLRSTSLAMVITSSILVIAAIIIGVLAGHTPGIFVTIAVFVTVGSFMAFISGPISVTIDHEHRLLTVQNRILWFVAPSFLRRVVALEEIECAKKMPSFEGRCAILAKSYPVLQMKDGDSLRLANIPINDFRNGISDFVDGINAELSPSTV</sequence>
<dbReference type="Proteomes" id="UP001605036">
    <property type="component" value="Unassembled WGS sequence"/>
</dbReference>
<evidence type="ECO:0000313" key="2">
    <source>
        <dbReference type="EMBL" id="KAL2650338.1"/>
    </source>
</evidence>
<keyword evidence="3" id="KW-1185">Reference proteome</keyword>
<gene>
    <name evidence="2" type="ORF">R1flu_018466</name>
</gene>